<reference evidence="2 3" key="1">
    <citation type="submission" date="2023-11" db="EMBL/GenBank/DDBJ databases">
        <title>A Novel Polar Bacteriovorax (B. antarcticus) Isolated from the Biocrust in Antarctica.</title>
        <authorList>
            <person name="Mun W."/>
            <person name="Choi S.Y."/>
            <person name="Mitchell R.J."/>
        </authorList>
    </citation>
    <scope>NUCLEOTIDE SEQUENCE [LARGE SCALE GENOMIC DNA]</scope>
    <source>
        <strain evidence="2 3">PP10</strain>
    </source>
</reference>
<accession>A0ABU5VVJ5</accession>
<keyword evidence="1" id="KW-0812">Transmembrane</keyword>
<keyword evidence="1" id="KW-1133">Transmembrane helix</keyword>
<evidence type="ECO:0000256" key="1">
    <source>
        <dbReference type="SAM" id="Phobius"/>
    </source>
</evidence>
<dbReference type="Proteomes" id="UP001302274">
    <property type="component" value="Unassembled WGS sequence"/>
</dbReference>
<protein>
    <submittedName>
        <fullName evidence="2">Uncharacterized protein</fullName>
    </submittedName>
</protein>
<sequence>MMAFYIKYLISFVMVPLGIWIVGKDLKKHDQIMKDLKKELREEESRKNLLMPYRRSIAAAGGIIIIVGCKFFYQGTTDVLRLIGWID</sequence>
<keyword evidence="1" id="KW-0472">Membrane</keyword>
<feature type="transmembrane region" description="Helical" evidence="1">
    <location>
        <begin position="56"/>
        <end position="73"/>
    </location>
</feature>
<proteinExistence type="predicted"/>
<keyword evidence="3" id="KW-1185">Reference proteome</keyword>
<gene>
    <name evidence="2" type="ORF">SHI21_12740</name>
</gene>
<dbReference type="EMBL" id="JAYGJQ010000002">
    <property type="protein sequence ID" value="MEA9357084.1"/>
    <property type="molecule type" value="Genomic_DNA"/>
</dbReference>
<dbReference type="RefSeq" id="WP_323576978.1">
    <property type="nucleotide sequence ID" value="NZ_JAYGJQ010000002.1"/>
</dbReference>
<evidence type="ECO:0000313" key="2">
    <source>
        <dbReference type="EMBL" id="MEA9357084.1"/>
    </source>
</evidence>
<feature type="transmembrane region" description="Helical" evidence="1">
    <location>
        <begin position="6"/>
        <end position="23"/>
    </location>
</feature>
<comment type="caution">
    <text evidence="2">The sequence shown here is derived from an EMBL/GenBank/DDBJ whole genome shotgun (WGS) entry which is preliminary data.</text>
</comment>
<organism evidence="2 3">
    <name type="scientific">Bacteriovorax antarcticus</name>
    <dbReference type="NCBI Taxonomy" id="3088717"/>
    <lineage>
        <taxon>Bacteria</taxon>
        <taxon>Pseudomonadati</taxon>
        <taxon>Bdellovibrionota</taxon>
        <taxon>Bacteriovoracia</taxon>
        <taxon>Bacteriovoracales</taxon>
        <taxon>Bacteriovoracaceae</taxon>
        <taxon>Bacteriovorax</taxon>
    </lineage>
</organism>
<evidence type="ECO:0000313" key="3">
    <source>
        <dbReference type="Proteomes" id="UP001302274"/>
    </source>
</evidence>
<name>A0ABU5VVJ5_9BACT</name>